<name>A0A1F6BC85_9BACT</name>
<gene>
    <name evidence="2" type="ORF">A2363_00530</name>
</gene>
<dbReference type="Proteomes" id="UP000176186">
    <property type="component" value="Unassembled WGS sequence"/>
</dbReference>
<feature type="domain" description="N-acetyltransferase" evidence="1">
    <location>
        <begin position="15"/>
        <end position="149"/>
    </location>
</feature>
<evidence type="ECO:0000259" key="1">
    <source>
        <dbReference type="PROSITE" id="PS51186"/>
    </source>
</evidence>
<dbReference type="Pfam" id="PF00583">
    <property type="entry name" value="Acetyltransf_1"/>
    <property type="match status" value="1"/>
</dbReference>
<dbReference type="AlphaFoldDB" id="A0A1F6BC85"/>
<dbReference type="CDD" id="cd04301">
    <property type="entry name" value="NAT_SF"/>
    <property type="match status" value="1"/>
</dbReference>
<protein>
    <recommendedName>
        <fullName evidence="1">N-acetyltransferase domain-containing protein</fullName>
    </recommendedName>
</protein>
<dbReference type="STRING" id="1798401.A2363_00530"/>
<dbReference type="GO" id="GO:0016747">
    <property type="term" value="F:acyltransferase activity, transferring groups other than amino-acyl groups"/>
    <property type="evidence" value="ECO:0007669"/>
    <property type="project" value="InterPro"/>
</dbReference>
<dbReference type="Gene3D" id="3.40.630.30">
    <property type="match status" value="1"/>
</dbReference>
<evidence type="ECO:0000313" key="2">
    <source>
        <dbReference type="EMBL" id="OGG34423.1"/>
    </source>
</evidence>
<dbReference type="EMBL" id="MFKE01000030">
    <property type="protein sequence ID" value="OGG34423.1"/>
    <property type="molecule type" value="Genomic_DNA"/>
</dbReference>
<organism evidence="2 3">
    <name type="scientific">Candidatus Gottesmanbacteria bacterium RIFOXYB1_FULL_47_11</name>
    <dbReference type="NCBI Taxonomy" id="1798401"/>
    <lineage>
        <taxon>Bacteria</taxon>
        <taxon>Candidatus Gottesmaniibacteriota</taxon>
    </lineage>
</organism>
<evidence type="ECO:0000313" key="3">
    <source>
        <dbReference type="Proteomes" id="UP000176186"/>
    </source>
</evidence>
<comment type="caution">
    <text evidence="2">The sequence shown here is derived from an EMBL/GenBank/DDBJ whole genome shotgun (WGS) entry which is preliminary data.</text>
</comment>
<dbReference type="SUPFAM" id="SSF55729">
    <property type="entry name" value="Acyl-CoA N-acyltransferases (Nat)"/>
    <property type="match status" value="1"/>
</dbReference>
<proteinExistence type="predicted"/>
<dbReference type="PROSITE" id="PS51186">
    <property type="entry name" value="GNAT"/>
    <property type="match status" value="1"/>
</dbReference>
<accession>A0A1F6BC85</accession>
<dbReference type="InterPro" id="IPR000182">
    <property type="entry name" value="GNAT_dom"/>
</dbReference>
<dbReference type="InterPro" id="IPR016181">
    <property type="entry name" value="Acyl_CoA_acyltransferase"/>
</dbReference>
<sequence length="149" mass="16851">MFPTELRQHEVPFSGSIRPIQTSDLSLLKPILETWIRDSETHELLTEELESTLQAMEESISGKNDRTYFVAVTQDGNVVGSMGMRTPDPRLLQYVTTGKPIELVNAFVSKDYRRQGTGQALVHTIEKEAKQKGYTELIMDSGPRYKFTG</sequence>
<reference evidence="2 3" key="1">
    <citation type="journal article" date="2016" name="Nat. Commun.">
        <title>Thousands of microbial genomes shed light on interconnected biogeochemical processes in an aquifer system.</title>
        <authorList>
            <person name="Anantharaman K."/>
            <person name="Brown C.T."/>
            <person name="Hug L.A."/>
            <person name="Sharon I."/>
            <person name="Castelle C.J."/>
            <person name="Probst A.J."/>
            <person name="Thomas B.C."/>
            <person name="Singh A."/>
            <person name="Wilkins M.J."/>
            <person name="Karaoz U."/>
            <person name="Brodie E.L."/>
            <person name="Williams K.H."/>
            <person name="Hubbard S.S."/>
            <person name="Banfield J.F."/>
        </authorList>
    </citation>
    <scope>NUCLEOTIDE SEQUENCE [LARGE SCALE GENOMIC DNA]</scope>
</reference>